<comment type="caution">
    <text evidence="3">The sequence shown here is derived from an EMBL/GenBank/DDBJ whole genome shotgun (WGS) entry which is preliminary data.</text>
</comment>
<dbReference type="SUPFAM" id="SSF53474">
    <property type="entry name" value="alpha/beta-Hydrolases"/>
    <property type="match status" value="1"/>
</dbReference>
<dbReference type="Gene3D" id="1.10.10.800">
    <property type="match status" value="1"/>
</dbReference>
<dbReference type="Gene3D" id="3.40.50.1820">
    <property type="entry name" value="alpha/beta hydrolase"/>
    <property type="match status" value="1"/>
</dbReference>
<proteinExistence type="inferred from homology"/>
<evidence type="ECO:0000256" key="1">
    <source>
        <dbReference type="ARBA" id="ARBA00029464"/>
    </source>
</evidence>
<evidence type="ECO:0000313" key="4">
    <source>
        <dbReference type="Proteomes" id="UP001172681"/>
    </source>
</evidence>
<sequence length="299" mass="33009">MAASTDQGAKQRSVEFLSDGITIRGVLRLPSGEGPFPIVILGHGLGALKEWTIPEVVDALVGVGIAGLSFDYRNVGDSDGLPRDEVSHHGRIEDWRSAISYASSLTDIDPGEIGIWGTSLGGRDVLALAALDRRVKAVLAQTPVIKWHAALAARMAGYGDNLDRYQRELADDHKNRTLGKEPRYVPFVKPTGDDVKDGYIKQMTKEELRNYTGRLTLQTYQPTSMIDVIPLVKMIAPTPLRFVLAEQDFLPGQREAYDAANEPKSLIMIEGHHFSPYMTSKDNATFAAKEFFAQYLLHK</sequence>
<keyword evidence="4" id="KW-1185">Reference proteome</keyword>
<dbReference type="InterPro" id="IPR051411">
    <property type="entry name" value="Polyketide_trans_af380"/>
</dbReference>
<organism evidence="3 4">
    <name type="scientific">Knufia peltigerae</name>
    <dbReference type="NCBI Taxonomy" id="1002370"/>
    <lineage>
        <taxon>Eukaryota</taxon>
        <taxon>Fungi</taxon>
        <taxon>Dikarya</taxon>
        <taxon>Ascomycota</taxon>
        <taxon>Pezizomycotina</taxon>
        <taxon>Eurotiomycetes</taxon>
        <taxon>Chaetothyriomycetidae</taxon>
        <taxon>Chaetothyriales</taxon>
        <taxon>Trichomeriaceae</taxon>
        <taxon>Knufia</taxon>
    </lineage>
</organism>
<dbReference type="Pfam" id="PF00561">
    <property type="entry name" value="Abhydrolase_1"/>
    <property type="match status" value="1"/>
</dbReference>
<name>A0AA39CXA1_9EURO</name>
<gene>
    <name evidence="3" type="ORF">H2204_005778</name>
</gene>
<dbReference type="EMBL" id="JAPDRN010000033">
    <property type="protein sequence ID" value="KAJ9635604.1"/>
    <property type="molecule type" value="Genomic_DNA"/>
</dbReference>
<dbReference type="InterPro" id="IPR029058">
    <property type="entry name" value="AB_hydrolase_fold"/>
</dbReference>
<evidence type="ECO:0000313" key="3">
    <source>
        <dbReference type="EMBL" id="KAJ9635604.1"/>
    </source>
</evidence>
<dbReference type="PANTHER" id="PTHR47751">
    <property type="entry name" value="SUPERFAMILY HYDROLASE, PUTATIVE (AFU_ORTHOLOGUE AFUA_2G16580)-RELATED"/>
    <property type="match status" value="1"/>
</dbReference>
<evidence type="ECO:0000259" key="2">
    <source>
        <dbReference type="Pfam" id="PF00561"/>
    </source>
</evidence>
<protein>
    <recommendedName>
        <fullName evidence="2">AB hydrolase-1 domain-containing protein</fullName>
    </recommendedName>
</protein>
<reference evidence="3" key="1">
    <citation type="submission" date="2022-10" db="EMBL/GenBank/DDBJ databases">
        <title>Culturing micro-colonial fungi from biological soil crusts in the Mojave desert and describing Neophaeococcomyces mojavensis, and introducing the new genera and species Taxawa tesnikishii.</title>
        <authorList>
            <person name="Kurbessoian T."/>
            <person name="Stajich J.E."/>
        </authorList>
    </citation>
    <scope>NUCLEOTIDE SEQUENCE</scope>
    <source>
        <strain evidence="3">TK_35</strain>
    </source>
</reference>
<dbReference type="Proteomes" id="UP001172681">
    <property type="component" value="Unassembled WGS sequence"/>
</dbReference>
<dbReference type="PANTHER" id="PTHR47751:SF2">
    <property type="entry name" value="DLTD N-TERMINAL DOMAIN PROTEIN (AFU_ORTHOLOGUE AFUA_8G00380)-RELATED"/>
    <property type="match status" value="1"/>
</dbReference>
<feature type="domain" description="AB hydrolase-1" evidence="2">
    <location>
        <begin position="37"/>
        <end position="185"/>
    </location>
</feature>
<accession>A0AA39CXA1</accession>
<dbReference type="AlphaFoldDB" id="A0AA39CXA1"/>
<dbReference type="InterPro" id="IPR000073">
    <property type="entry name" value="AB_hydrolase_1"/>
</dbReference>
<comment type="similarity">
    <text evidence="1">Belongs to the polyketide transferase af380 family.</text>
</comment>